<keyword evidence="1" id="KW-0472">Membrane</keyword>
<dbReference type="Pfam" id="PF04018">
    <property type="entry name" value="VCA0040-like"/>
    <property type="match status" value="1"/>
</dbReference>
<sequence length="273" mass="30277">MKKKNPKKSGSSLQSHVILFCKGLMMGFSSFLCSLSLTSLAPSFHLYDDIIDCFSHPKENVSKHLFFLLILGLGILVSFAISQFFLLDFLAVYPVLLLMVMIGILAGSLFHSFTEIRTGVKCVSNWICFLIFFLASLFFSIPILSIPTSTISLDTILTSFGGGGLASVAVMIPCASIMFPSFWPVLSNVSSVCHLLIYLVGLFVGMVLISKMMEYLLQNHKMKVSFAFFGFFVAMLVATLWTLCFVQLSWIQFLIGDVLALIGYFIVIQLGRC</sequence>
<feature type="transmembrane region" description="Helical" evidence="1">
    <location>
        <begin position="123"/>
        <end position="144"/>
    </location>
</feature>
<evidence type="ECO:0000256" key="1">
    <source>
        <dbReference type="SAM" id="Phobius"/>
    </source>
</evidence>
<feature type="transmembrane region" description="Helical" evidence="1">
    <location>
        <begin position="156"/>
        <end position="183"/>
    </location>
</feature>
<dbReference type="PANTHER" id="PTHR37308:SF1">
    <property type="entry name" value="POLYPRENYL-PHOSPHATE TRANSPORTER"/>
    <property type="match status" value="1"/>
</dbReference>
<proteinExistence type="predicted"/>
<comment type="caution">
    <text evidence="2">The sequence shown here is derived from an EMBL/GenBank/DDBJ whole genome shotgun (WGS) entry which is preliminary data.</text>
</comment>
<reference evidence="2" key="1">
    <citation type="submission" date="2020-10" db="EMBL/GenBank/DDBJ databases">
        <authorList>
            <person name="Gilroy R."/>
        </authorList>
    </citation>
    <scope>NUCLEOTIDE SEQUENCE</scope>
    <source>
        <strain evidence="2">CHK165-10780</strain>
    </source>
</reference>
<dbReference type="PANTHER" id="PTHR37308">
    <property type="entry name" value="INTEGRAL MEMBRANE PROTEIN"/>
    <property type="match status" value="1"/>
</dbReference>
<accession>A0A9D0Z186</accession>
<keyword evidence="1" id="KW-1133">Transmembrane helix</keyword>
<feature type="transmembrane region" description="Helical" evidence="1">
    <location>
        <begin position="249"/>
        <end position="268"/>
    </location>
</feature>
<feature type="transmembrane region" description="Helical" evidence="1">
    <location>
        <begin position="195"/>
        <end position="217"/>
    </location>
</feature>
<dbReference type="Proteomes" id="UP000886725">
    <property type="component" value="Unassembled WGS sequence"/>
</dbReference>
<name>A0A9D0Z186_9FIRM</name>
<feature type="transmembrane region" description="Helical" evidence="1">
    <location>
        <begin position="224"/>
        <end position="243"/>
    </location>
</feature>
<organism evidence="2 3">
    <name type="scientific">Candidatus Faecenecus gallistercoris</name>
    <dbReference type="NCBI Taxonomy" id="2840793"/>
    <lineage>
        <taxon>Bacteria</taxon>
        <taxon>Bacillati</taxon>
        <taxon>Bacillota</taxon>
        <taxon>Bacillota incertae sedis</taxon>
        <taxon>Candidatus Faecenecus</taxon>
    </lineage>
</organism>
<dbReference type="AlphaFoldDB" id="A0A9D0Z186"/>
<feature type="transmembrane region" description="Helical" evidence="1">
    <location>
        <begin position="64"/>
        <end position="82"/>
    </location>
</feature>
<reference evidence="2" key="2">
    <citation type="journal article" date="2021" name="PeerJ">
        <title>Extensive microbial diversity within the chicken gut microbiome revealed by metagenomics and culture.</title>
        <authorList>
            <person name="Gilroy R."/>
            <person name="Ravi A."/>
            <person name="Getino M."/>
            <person name="Pursley I."/>
            <person name="Horton D.L."/>
            <person name="Alikhan N.F."/>
            <person name="Baker D."/>
            <person name="Gharbi K."/>
            <person name="Hall N."/>
            <person name="Watson M."/>
            <person name="Adriaenssens E.M."/>
            <person name="Foster-Nyarko E."/>
            <person name="Jarju S."/>
            <person name="Secka A."/>
            <person name="Antonio M."/>
            <person name="Oren A."/>
            <person name="Chaudhuri R.R."/>
            <person name="La Ragione R."/>
            <person name="Hildebrand F."/>
            <person name="Pallen M.J."/>
        </authorList>
    </citation>
    <scope>NUCLEOTIDE SEQUENCE</scope>
    <source>
        <strain evidence="2">CHK165-10780</strain>
    </source>
</reference>
<gene>
    <name evidence="2" type="ORF">IAC85_02585</name>
</gene>
<protein>
    <submittedName>
        <fullName evidence="2">DUF368 domain-containing protein</fullName>
    </submittedName>
</protein>
<keyword evidence="1" id="KW-0812">Transmembrane</keyword>
<dbReference type="InterPro" id="IPR007163">
    <property type="entry name" value="VCA0040-like"/>
</dbReference>
<feature type="transmembrane region" description="Helical" evidence="1">
    <location>
        <begin position="89"/>
        <end position="111"/>
    </location>
</feature>
<evidence type="ECO:0000313" key="3">
    <source>
        <dbReference type="Proteomes" id="UP000886725"/>
    </source>
</evidence>
<evidence type="ECO:0000313" key="2">
    <source>
        <dbReference type="EMBL" id="HIQ64605.1"/>
    </source>
</evidence>
<dbReference type="EMBL" id="DVFU01000052">
    <property type="protein sequence ID" value="HIQ64605.1"/>
    <property type="molecule type" value="Genomic_DNA"/>
</dbReference>